<feature type="region of interest" description="Disordered" evidence="1">
    <location>
        <begin position="450"/>
        <end position="493"/>
    </location>
</feature>
<feature type="compositionally biased region" description="Polar residues" evidence="1">
    <location>
        <begin position="947"/>
        <end position="963"/>
    </location>
</feature>
<feature type="region of interest" description="Disordered" evidence="1">
    <location>
        <begin position="56"/>
        <end position="75"/>
    </location>
</feature>
<keyword evidence="4" id="KW-1185">Reference proteome</keyword>
<name>A0ABR3Z294_9PEZI</name>
<evidence type="ECO:0000313" key="4">
    <source>
        <dbReference type="Proteomes" id="UP001583280"/>
    </source>
</evidence>
<evidence type="ECO:0000313" key="3">
    <source>
        <dbReference type="EMBL" id="KAL1894326.1"/>
    </source>
</evidence>
<feature type="region of interest" description="Disordered" evidence="1">
    <location>
        <begin position="787"/>
        <end position="810"/>
    </location>
</feature>
<protein>
    <recommendedName>
        <fullName evidence="5">Glycoprotease family protein</fullName>
    </recommendedName>
</protein>
<accession>A0ABR3Z294</accession>
<feature type="region of interest" description="Disordered" evidence="1">
    <location>
        <begin position="947"/>
        <end position="975"/>
    </location>
</feature>
<gene>
    <name evidence="3" type="ORF">Cpir12675_003708</name>
</gene>
<evidence type="ECO:0000256" key="2">
    <source>
        <dbReference type="SAM" id="Phobius"/>
    </source>
</evidence>
<organism evidence="3 4">
    <name type="scientific">Ceratocystis pirilliformis</name>
    <dbReference type="NCBI Taxonomy" id="259994"/>
    <lineage>
        <taxon>Eukaryota</taxon>
        <taxon>Fungi</taxon>
        <taxon>Dikarya</taxon>
        <taxon>Ascomycota</taxon>
        <taxon>Pezizomycotina</taxon>
        <taxon>Sordariomycetes</taxon>
        <taxon>Hypocreomycetidae</taxon>
        <taxon>Microascales</taxon>
        <taxon>Ceratocystidaceae</taxon>
        <taxon>Ceratocystis</taxon>
    </lineage>
</organism>
<feature type="region of interest" description="Disordered" evidence="1">
    <location>
        <begin position="1"/>
        <end position="36"/>
    </location>
</feature>
<keyword evidence="2" id="KW-0472">Membrane</keyword>
<keyword evidence="2" id="KW-1133">Transmembrane helix</keyword>
<feature type="compositionally biased region" description="Low complexity" evidence="1">
    <location>
        <begin position="484"/>
        <end position="493"/>
    </location>
</feature>
<feature type="transmembrane region" description="Helical" evidence="2">
    <location>
        <begin position="759"/>
        <end position="780"/>
    </location>
</feature>
<dbReference type="Proteomes" id="UP001583280">
    <property type="component" value="Unassembled WGS sequence"/>
</dbReference>
<dbReference type="EMBL" id="JAWDJO010000092">
    <property type="protein sequence ID" value="KAL1894326.1"/>
    <property type="molecule type" value="Genomic_DNA"/>
</dbReference>
<sequence length="1164" mass="128159">MNSSPDYRPTPYRYEEHLAPRPQSQVQDSWDEWEDEDVYTPIDDNVQLVPRVSELYAGNSEPPGRQNPDKNPVKQSINRLSKASINRFSRLKSRKRQKFQNEQAGIKLITDMESLRKGQDRREGYHVDGASSMGFVDAAALRAIASSSAQEDGNQIPHIAPRDSQSSADTIEIHIEMSHQDLYGTKKGAKSIMGDSLVGVSSQNTPEVSPYPPIYHPSQQSATMYLSPSQQKSVWSPDTPDTMTTFDHTPASATSVFSISQNNRGSDTQEATRETEHTVSAGQTQFHMPFKNLAERTSCYPISIFDRYGPDSPYIHIDDNPVPAMTSSANDHVQNLEEEKVKPVKPHLTVENPGDFQGFFHDKNEATYWLDHLSESPVPKQQSVPTAFPAEVRNSHVQDMPLIPVIHNQPLSRAVSHKAVPEIMVTPTYETIDTTEFNWWKEGGTSEKQLLDQEQLQSQEQRHLPQSSQEYDPYAAREPATTRLASSNSSLASSNKVLRVNTSSRMPLASATMASSDRPLVSREVNTANTANTSNIANKLNTVNTVNTANTAKTVSTANTSNTIAATNTTNTSNTINTENTINTKVNTNAMATTATTNIVNFNTSYTFQNGSIVDEKFPLTHSPPAMRKQARYQAVFPPGHPMEQRRPQSPGIISPGFAGGLSPRGGVTMTEIPLTPATGDHRSTPFGRGGVFHAGPDAAAIHIHKKKKWESERRRQRYEKEDRVSRKLGNFWRGRGCIPAKGCFGRNGREGRFRRRMWLLLILVLIMLIAGSLLAGLLINREKTPFFEQPGSQPEPHPEPEPQPQPQSIWVNVTNFPPMPTGVLTVVGPNNDISYDGCTEPSTLWSCSLPKEQQNEVLPFRGTQPTVTLNIQYDNNTNESWRTSWDNSTDASAVVSSFSPAPQPPSTEEMAFLGTYTDDVKAGDKAGEPTPFYISMLDMNDNATRIGSSENSGTVVNPTRNISLPLPESKSDGSTATARLFPRLWQQPVRLFDRGLSTEHYGFYAYFRRTIYVQSLEVINSTTGSGTDDTVDGNGGALITDANYLITWGQTRVKVALWTSLGNSSSLLAATSGTESEGSANRPGTLPYPATIRLDTHGGNPNDKLVWAWAVSNSKVDTSKTYFIANDIGKDGLVDNPRGDGDAALGGFDGGVGGCRCQWQNFV</sequence>
<evidence type="ECO:0008006" key="5">
    <source>
        <dbReference type="Google" id="ProtNLM"/>
    </source>
</evidence>
<comment type="caution">
    <text evidence="3">The sequence shown here is derived from an EMBL/GenBank/DDBJ whole genome shotgun (WGS) entry which is preliminary data.</text>
</comment>
<reference evidence="3 4" key="1">
    <citation type="journal article" date="2024" name="IMA Fungus">
        <title>IMA Genome - F19 : A genome assembly and annotation guide to empower mycologists, including annotated draft genome sequences of Ceratocystis pirilliformis, Diaporthe australafricana, Fusarium ophioides, Paecilomyces lecythidis, and Sporothrix stenoceras.</title>
        <authorList>
            <person name="Aylward J."/>
            <person name="Wilson A.M."/>
            <person name="Visagie C.M."/>
            <person name="Spraker J."/>
            <person name="Barnes I."/>
            <person name="Buitendag C."/>
            <person name="Ceriani C."/>
            <person name="Del Mar Angel L."/>
            <person name="du Plessis D."/>
            <person name="Fuchs T."/>
            <person name="Gasser K."/>
            <person name="Kramer D."/>
            <person name="Li W."/>
            <person name="Munsamy K."/>
            <person name="Piso A."/>
            <person name="Price J.L."/>
            <person name="Sonnekus B."/>
            <person name="Thomas C."/>
            <person name="van der Nest A."/>
            <person name="van Dijk A."/>
            <person name="van Heerden A."/>
            <person name="van Vuuren N."/>
            <person name="Yilmaz N."/>
            <person name="Duong T.A."/>
            <person name="van der Merwe N.A."/>
            <person name="Wingfield M.J."/>
            <person name="Wingfield B.D."/>
        </authorList>
    </citation>
    <scope>NUCLEOTIDE SEQUENCE [LARGE SCALE GENOMIC DNA]</scope>
    <source>
        <strain evidence="3 4">CMW 12675</strain>
    </source>
</reference>
<proteinExistence type="predicted"/>
<evidence type="ECO:0000256" key="1">
    <source>
        <dbReference type="SAM" id="MobiDB-lite"/>
    </source>
</evidence>
<keyword evidence="2" id="KW-0812">Transmembrane</keyword>